<dbReference type="OrthoDB" id="9779337at2"/>
<dbReference type="AlphaFoldDB" id="A0A656D108"/>
<dbReference type="SUPFAM" id="SSF56935">
    <property type="entry name" value="Porins"/>
    <property type="match status" value="1"/>
</dbReference>
<dbReference type="Gene3D" id="2.40.160.10">
    <property type="entry name" value="Porin"/>
    <property type="match status" value="1"/>
</dbReference>
<organism evidence="1 2">
    <name type="scientific">Kryptobacter tengchongensis</name>
    <dbReference type="NCBI Taxonomy" id="1643429"/>
    <lineage>
        <taxon>Bacteria</taxon>
        <taxon>Pseudomonadati</taxon>
        <taxon>Candidatus Kryptoniota</taxon>
        <taxon>Candidatus Kryptobacter</taxon>
    </lineage>
</organism>
<gene>
    <name evidence="1" type="ORF">JGI24_00083</name>
</gene>
<dbReference type="Proteomes" id="UP000243065">
    <property type="component" value="Unassembled WGS sequence"/>
</dbReference>
<keyword evidence="2" id="KW-1185">Reference proteome</keyword>
<accession>A0A656D108</accession>
<evidence type="ECO:0000313" key="2">
    <source>
        <dbReference type="Proteomes" id="UP000243065"/>
    </source>
</evidence>
<protein>
    <submittedName>
        <fullName evidence="1">Phosphate-selective porin O and P</fullName>
    </submittedName>
</protein>
<dbReference type="InterPro" id="IPR023614">
    <property type="entry name" value="Porin_dom_sf"/>
</dbReference>
<sequence length="334" mass="38772">MKDLKSCLFALLLWLTSIEFMFSQTKISGYLQYMYRVEFEEDKITETFTPGTINLKVGGSLSKHVKWAIQFGVKELSFNKFLKDYNIELVDPFPGVKGFEIRLGQFKYHWSIERKEASSERKTIYRSQVVSALVADRDRGLEISYAGIKNFYFALGFWNGEVVYKNPGTIYETIDYTRNMDDSDAKKDITGYVSYDFKGNSGNLVTLSGALLIGSNGRMNVRDKERYGFGLNALLVNSNLHLRGEFIFGNDGDIRKRGYYMQLSYKFFDYFEPVIKYESWDNDINVRGESKWLTVGVYSKVMEQVVFRVNYIKKIEKPIDVNNDELMFMAQVSF</sequence>
<dbReference type="RefSeq" id="WP_143713313.1">
    <property type="nucleotide sequence ID" value="NZ_CZVU01000002.1"/>
</dbReference>
<evidence type="ECO:0000313" key="1">
    <source>
        <dbReference type="EMBL" id="CUS96290.1"/>
    </source>
</evidence>
<dbReference type="EMBL" id="CZVU01000002">
    <property type="protein sequence ID" value="CUS96290.1"/>
    <property type="molecule type" value="Genomic_DNA"/>
</dbReference>
<proteinExistence type="predicted"/>
<reference evidence="1 2" key="1">
    <citation type="submission" date="2015-11" db="EMBL/GenBank/DDBJ databases">
        <authorList>
            <person name="Varghese N."/>
        </authorList>
    </citation>
    <scope>NUCLEOTIDE SEQUENCE [LARGE SCALE GENOMIC DNA]</scope>
    <source>
        <strain evidence="1 2">JGI-24</strain>
    </source>
</reference>
<name>A0A656D108_KRYT1</name>